<feature type="transmembrane region" description="Helical" evidence="1">
    <location>
        <begin position="187"/>
        <end position="206"/>
    </location>
</feature>
<dbReference type="Proteomes" id="UP000019024">
    <property type="component" value="Chromosome"/>
</dbReference>
<evidence type="ECO:0000313" key="2">
    <source>
        <dbReference type="EMBL" id="AHG01082.1"/>
    </source>
</evidence>
<feature type="transmembrane region" description="Helical" evidence="1">
    <location>
        <begin position="213"/>
        <end position="231"/>
    </location>
</feature>
<sequence>MIAAVAITVLGLAIGSVITQTTGYRLGGVIVVPLLAVYTLYSFAALPLFLVSGVVAYYLVGGIRSHTLIHGRQLLLTSLAVGATVPIASFALFEIWNVFGSAVEIAFFGAILPGIAAYNYHKLDPDERRADVLYSGGLLIGLIAFGASIVNPTFATQLDTGLASILFAPGSDIAQFRHSVRAAPGTAAVLDQMWMLVLLGTGLVLSEWANSRWGVRLGGLVAMPLLVALSLSNSWALGVYIVALAAVYATITLVNAGTLVYGRALLSTGLIAAMTVGALVALLAPVVTGFTLYFVVLLAGVGAYNFHRVAPAERFASVSLSAGTYATLLIGTRSFVEPTPEGILATVSAVEVALLLVTLALSAYWVLTLERRRWTVSKRHSRGTLS</sequence>
<feature type="transmembrane region" description="Helical" evidence="1">
    <location>
        <begin position="264"/>
        <end position="284"/>
    </location>
</feature>
<keyword evidence="3" id="KW-1185">Reference proteome</keyword>
<dbReference type="Pfam" id="PF14102">
    <property type="entry name" value="Caps_synth_CapC"/>
    <property type="match status" value="2"/>
</dbReference>
<accession>W0JUQ5</accession>
<feature type="transmembrane region" description="Helical" evidence="1">
    <location>
        <begin position="342"/>
        <end position="367"/>
    </location>
</feature>
<dbReference type="eggNOG" id="arCOG06250">
    <property type="taxonomic scope" value="Archaea"/>
</dbReference>
<dbReference type="EMBL" id="CP007055">
    <property type="protein sequence ID" value="AHG01082.1"/>
    <property type="molecule type" value="Genomic_DNA"/>
</dbReference>
<organism evidence="2 3">
    <name type="scientific">Halostagnicola larsenii XH-48</name>
    <dbReference type="NCBI Taxonomy" id="797299"/>
    <lineage>
        <taxon>Archaea</taxon>
        <taxon>Methanobacteriati</taxon>
        <taxon>Methanobacteriota</taxon>
        <taxon>Stenosarchaea group</taxon>
        <taxon>Halobacteria</taxon>
        <taxon>Halobacteriales</taxon>
        <taxon>Natrialbaceae</taxon>
        <taxon>Halostagnicola</taxon>
    </lineage>
</organism>
<feature type="transmembrane region" description="Helical" evidence="1">
    <location>
        <begin position="35"/>
        <end position="61"/>
    </location>
</feature>
<feature type="transmembrane region" description="Helical" evidence="1">
    <location>
        <begin position="132"/>
        <end position="150"/>
    </location>
</feature>
<feature type="transmembrane region" description="Helical" evidence="1">
    <location>
        <begin position="318"/>
        <end position="336"/>
    </location>
</feature>
<dbReference type="HOGENOM" id="CLU_058755_0_0_2"/>
<dbReference type="RefSeq" id="WP_049953310.1">
    <property type="nucleotide sequence ID" value="NZ_CP007055.1"/>
</dbReference>
<proteinExistence type="predicted"/>
<dbReference type="GeneID" id="25145919"/>
<dbReference type="InterPro" id="IPR008338">
    <property type="entry name" value="Capsule_biosynth_CapC"/>
</dbReference>
<keyword evidence="1" id="KW-0472">Membrane</keyword>
<evidence type="ECO:0000313" key="3">
    <source>
        <dbReference type="Proteomes" id="UP000019024"/>
    </source>
</evidence>
<feature type="transmembrane region" description="Helical" evidence="1">
    <location>
        <begin position="290"/>
        <end position="306"/>
    </location>
</feature>
<gene>
    <name evidence="2" type="ORF">HALLA_16000</name>
</gene>
<dbReference type="AlphaFoldDB" id="W0JUQ5"/>
<dbReference type="STRING" id="797299.HALLA_16000"/>
<feature type="transmembrane region" description="Helical" evidence="1">
    <location>
        <begin position="73"/>
        <end position="93"/>
    </location>
</feature>
<dbReference type="KEGG" id="hlr:HALLA_16000"/>
<reference evidence="2 3" key="1">
    <citation type="submission" date="2014-01" db="EMBL/GenBank/DDBJ databases">
        <authorList>
            <consortium name="DOE Joint Genome Institute"/>
            <person name="Anderson I."/>
            <person name="Huntemann M."/>
            <person name="Han J."/>
            <person name="Chen A."/>
            <person name="Kyrpides N."/>
            <person name="Mavromatis K."/>
            <person name="Markowitz V."/>
            <person name="Palaniappan K."/>
            <person name="Ivanova N."/>
            <person name="Schaumberg A."/>
            <person name="Pati A."/>
            <person name="Liolios K."/>
            <person name="Nordberg H.P."/>
            <person name="Cantor M.N."/>
            <person name="Hua S.X."/>
            <person name="Woyke T."/>
        </authorList>
    </citation>
    <scope>NUCLEOTIDE SEQUENCE [LARGE SCALE GENOMIC DNA]</scope>
    <source>
        <strain evidence="2 3">XH-48</strain>
    </source>
</reference>
<protein>
    <submittedName>
        <fullName evidence="2">Uncharacterized protein</fullName>
    </submittedName>
</protein>
<feature type="transmembrane region" description="Helical" evidence="1">
    <location>
        <begin position="237"/>
        <end position="257"/>
    </location>
</feature>
<evidence type="ECO:0000256" key="1">
    <source>
        <dbReference type="SAM" id="Phobius"/>
    </source>
</evidence>
<keyword evidence="1" id="KW-0812">Transmembrane</keyword>
<dbReference type="GO" id="GO:0016020">
    <property type="term" value="C:membrane"/>
    <property type="evidence" value="ECO:0007669"/>
    <property type="project" value="InterPro"/>
</dbReference>
<dbReference type="GO" id="GO:0045227">
    <property type="term" value="P:capsule polysaccharide biosynthetic process"/>
    <property type="evidence" value="ECO:0007669"/>
    <property type="project" value="InterPro"/>
</dbReference>
<keyword evidence="1" id="KW-1133">Transmembrane helix</keyword>
<feature type="transmembrane region" description="Helical" evidence="1">
    <location>
        <begin position="99"/>
        <end position="120"/>
    </location>
</feature>
<dbReference type="OrthoDB" id="240491at2157"/>
<name>W0JUQ5_9EURY</name>